<organism evidence="2 3">
    <name type="scientific">Microbacterium rhizosphaerae</name>
    <dbReference type="NCBI Taxonomy" id="1678237"/>
    <lineage>
        <taxon>Bacteria</taxon>
        <taxon>Bacillati</taxon>
        <taxon>Actinomycetota</taxon>
        <taxon>Actinomycetes</taxon>
        <taxon>Micrococcales</taxon>
        <taxon>Microbacteriaceae</taxon>
        <taxon>Microbacterium</taxon>
    </lineage>
</organism>
<keyword evidence="3" id="KW-1185">Reference proteome</keyword>
<sequence length="110" mass="12288">MDTQSEQRALEEAIARLSERFPSVDRDTIATIVREEYGSLSGARVRDYVPVLAENAATDRLRKIAKMVQPVVPENLGDFEPIDAEVSLDPYEIQARSERPALLDGDLTND</sequence>
<gene>
    <name evidence="2" type="ORF">SM116_16835</name>
</gene>
<evidence type="ECO:0000313" key="3">
    <source>
        <dbReference type="Proteomes" id="UP001323798"/>
    </source>
</evidence>
<dbReference type="Gene3D" id="1.10.8.1060">
    <property type="entry name" value="Corynebacterium glutamicum thioredoxin-dependent arsenate reductase, N-terminal domain"/>
    <property type="match status" value="1"/>
</dbReference>
<protein>
    <recommendedName>
        <fullName evidence="1">Protein-tyrosine-phosphatase-like N-terminal domain-containing protein</fullName>
    </recommendedName>
</protein>
<evidence type="ECO:0000259" key="1">
    <source>
        <dbReference type="Pfam" id="PF21234"/>
    </source>
</evidence>
<proteinExistence type="predicted"/>
<dbReference type="EMBL" id="CP139368">
    <property type="protein sequence ID" value="WPR89402.1"/>
    <property type="molecule type" value="Genomic_DNA"/>
</dbReference>
<dbReference type="Pfam" id="PF21234">
    <property type="entry name" value="Phosphatase-like_N"/>
    <property type="match status" value="1"/>
</dbReference>
<dbReference type="Proteomes" id="UP001323798">
    <property type="component" value="Chromosome"/>
</dbReference>
<dbReference type="InterPro" id="IPR048716">
    <property type="entry name" value="Phosphatase-like_N"/>
</dbReference>
<dbReference type="RefSeq" id="WP_320942118.1">
    <property type="nucleotide sequence ID" value="NZ_BAABEU010000001.1"/>
</dbReference>
<evidence type="ECO:0000313" key="2">
    <source>
        <dbReference type="EMBL" id="WPR89402.1"/>
    </source>
</evidence>
<feature type="domain" description="Protein-tyrosine-phosphatase-like N-terminal" evidence="1">
    <location>
        <begin position="10"/>
        <end position="65"/>
    </location>
</feature>
<dbReference type="NCBIfam" id="NF046112">
    <property type="entry name" value="MSMEG_6209_Nter"/>
    <property type="match status" value="1"/>
</dbReference>
<accession>A0ABZ0SP39</accession>
<name>A0ABZ0SP39_9MICO</name>
<reference evidence="2 3" key="1">
    <citation type="submission" date="2023-11" db="EMBL/GenBank/DDBJ databases">
        <title>Genome sequence of Microbacterium rhizosphaerae KACC 19337.</title>
        <authorList>
            <person name="Choi H."/>
            <person name="Kim S."/>
            <person name="Kim Y."/>
            <person name="Kwon S.-W."/>
            <person name="Heo J."/>
        </authorList>
    </citation>
    <scope>NUCLEOTIDE SEQUENCE [LARGE SCALE GENOMIC DNA]</scope>
    <source>
        <strain evidence="2 3">KACC 19337</strain>
    </source>
</reference>